<dbReference type="Pfam" id="PF03055">
    <property type="entry name" value="RPE65"/>
    <property type="match status" value="1"/>
</dbReference>
<feature type="compositionally biased region" description="Low complexity" evidence="6">
    <location>
        <begin position="425"/>
        <end position="442"/>
    </location>
</feature>
<evidence type="ECO:0000256" key="1">
    <source>
        <dbReference type="ARBA" id="ARBA00006787"/>
    </source>
</evidence>
<dbReference type="GO" id="GO:0016121">
    <property type="term" value="P:carotene catabolic process"/>
    <property type="evidence" value="ECO:0007669"/>
    <property type="project" value="TreeGrafter"/>
</dbReference>
<keyword evidence="3" id="KW-0560">Oxidoreductase</keyword>
<dbReference type="Proteomes" id="UP000799291">
    <property type="component" value="Unassembled WGS sequence"/>
</dbReference>
<evidence type="ECO:0000256" key="4">
    <source>
        <dbReference type="ARBA" id="ARBA00023004"/>
    </source>
</evidence>
<feature type="binding site" evidence="5">
    <location>
        <position position="641"/>
    </location>
    <ligand>
        <name>Fe cation</name>
        <dbReference type="ChEBI" id="CHEBI:24875"/>
        <note>catalytic</note>
    </ligand>
</feature>
<keyword evidence="2 5" id="KW-0479">Metal-binding</keyword>
<proteinExistence type="inferred from homology"/>
<name>A0A6G1IMW5_9PLEO</name>
<dbReference type="PANTHER" id="PTHR10543">
    <property type="entry name" value="BETA-CAROTENE DIOXYGENASE"/>
    <property type="match status" value="1"/>
</dbReference>
<evidence type="ECO:0000256" key="2">
    <source>
        <dbReference type="ARBA" id="ARBA00022723"/>
    </source>
</evidence>
<gene>
    <name evidence="7" type="ORF">K458DRAFT_408061</name>
</gene>
<feature type="region of interest" description="Disordered" evidence="6">
    <location>
        <begin position="660"/>
        <end position="683"/>
    </location>
</feature>
<feature type="binding site" evidence="5">
    <location>
        <position position="232"/>
    </location>
    <ligand>
        <name>Fe cation</name>
        <dbReference type="ChEBI" id="CHEBI:24875"/>
        <note>catalytic</note>
    </ligand>
</feature>
<dbReference type="AlphaFoldDB" id="A0A6G1IMW5"/>
<dbReference type="GO" id="GO:0046872">
    <property type="term" value="F:metal ion binding"/>
    <property type="evidence" value="ECO:0007669"/>
    <property type="project" value="UniProtKB-KW"/>
</dbReference>
<accession>A0A6G1IMW5</accession>
<comment type="cofactor">
    <cofactor evidence="5">
        <name>Fe(2+)</name>
        <dbReference type="ChEBI" id="CHEBI:29033"/>
    </cofactor>
    <text evidence="5">Binds 1 Fe(2+) ion per subunit.</text>
</comment>
<dbReference type="PANTHER" id="PTHR10543:SF89">
    <property type="entry name" value="CAROTENOID 9,10(9',10')-CLEAVAGE DIOXYGENASE 1"/>
    <property type="match status" value="1"/>
</dbReference>
<comment type="similarity">
    <text evidence="1">Belongs to the carotenoid oxygenase family.</text>
</comment>
<evidence type="ECO:0000313" key="8">
    <source>
        <dbReference type="Proteomes" id="UP000799291"/>
    </source>
</evidence>
<feature type="region of interest" description="Disordered" evidence="6">
    <location>
        <begin position="417"/>
        <end position="442"/>
    </location>
</feature>
<dbReference type="EMBL" id="MU005603">
    <property type="protein sequence ID" value="KAF2679438.1"/>
    <property type="molecule type" value="Genomic_DNA"/>
</dbReference>
<evidence type="ECO:0000256" key="6">
    <source>
        <dbReference type="SAM" id="MobiDB-lite"/>
    </source>
</evidence>
<feature type="compositionally biased region" description="Basic and acidic residues" evidence="6">
    <location>
        <begin position="674"/>
        <end position="683"/>
    </location>
</feature>
<feature type="compositionally biased region" description="Polar residues" evidence="6">
    <location>
        <begin position="663"/>
        <end position="672"/>
    </location>
</feature>
<keyword evidence="8" id="KW-1185">Reference proteome</keyword>
<dbReference type="InterPro" id="IPR004294">
    <property type="entry name" value="Carotenoid_Oase"/>
</dbReference>
<dbReference type="GO" id="GO:0010436">
    <property type="term" value="F:carotenoid dioxygenase activity"/>
    <property type="evidence" value="ECO:0007669"/>
    <property type="project" value="TreeGrafter"/>
</dbReference>
<evidence type="ECO:0000256" key="3">
    <source>
        <dbReference type="ARBA" id="ARBA00023002"/>
    </source>
</evidence>
<reference evidence="7" key="1">
    <citation type="journal article" date="2020" name="Stud. Mycol.">
        <title>101 Dothideomycetes genomes: a test case for predicting lifestyles and emergence of pathogens.</title>
        <authorList>
            <person name="Haridas S."/>
            <person name="Albert R."/>
            <person name="Binder M."/>
            <person name="Bloem J."/>
            <person name="Labutti K."/>
            <person name="Salamov A."/>
            <person name="Andreopoulos B."/>
            <person name="Baker S."/>
            <person name="Barry K."/>
            <person name="Bills G."/>
            <person name="Bluhm B."/>
            <person name="Cannon C."/>
            <person name="Castanera R."/>
            <person name="Culley D."/>
            <person name="Daum C."/>
            <person name="Ezra D."/>
            <person name="Gonzalez J."/>
            <person name="Henrissat B."/>
            <person name="Kuo A."/>
            <person name="Liang C."/>
            <person name="Lipzen A."/>
            <person name="Lutzoni F."/>
            <person name="Magnuson J."/>
            <person name="Mondo S."/>
            <person name="Nolan M."/>
            <person name="Ohm R."/>
            <person name="Pangilinan J."/>
            <person name="Park H.-J."/>
            <person name="Ramirez L."/>
            <person name="Alfaro M."/>
            <person name="Sun H."/>
            <person name="Tritt A."/>
            <person name="Yoshinaga Y."/>
            <person name="Zwiers L.-H."/>
            <person name="Turgeon B."/>
            <person name="Goodwin S."/>
            <person name="Spatafora J."/>
            <person name="Crous P."/>
            <person name="Grigoriev I."/>
        </authorList>
    </citation>
    <scope>NUCLEOTIDE SEQUENCE</scope>
    <source>
        <strain evidence="7">CBS 122367</strain>
    </source>
</reference>
<sequence length="683" mass="75897">MSQEGNQKKQQVAHPYLMGNFAPVTKTTPPISVRYSGRIPKQLHGGMYVRNGGNPITNSDLGRSAHWFDGDGMLTGVWFDSSATDPTQPSPHFVNQFILTDLAISSFENESLRIPILPSIATLVNPLARLIVIVWSIFRAAILVLLSHFPGSQQVIKRISVANTSILYHDGRALATCESGPPIRVQLPGLETVGWFTGHEAEGDYVNKYEKKEPGFGGTGLNSWMREWTTGHPKVDPETGEMLLFHCNFMAPFVHYSVVPKENTTSQRLLNAPVPRCSGGKMMHDFGVSKHHTVILDLPLTLSPFNLLHNKPVVAYEPDKPSRFGVFPRRDPSAVRWFETAGCSIFHTANTWDEFDSEGDVAAVNMLTCRLTSASLVFSAGNIQPPPHPNHKDLNQHRRMSFFAKYDEDEEIKDVEQLAPEEKTPLLANSATTSTSTAPTPLILDDDEEQCRLYYYRFSLSPSPTNKITHQFALTTIPFEFPTLSPHTEMRHARYIYGCSTTNASFGAALGKATKIDVIVKADTHTLLTHAQQNAPESVTGAVDTRSIQIVLASIDANDPIRAFQLPPKHYAQEARFVPAANPTSEDDGYLLFYVFDESQLDEAGNCTEDAKSELWVLDARDMRSVVCKVELPTRVPYGLHGNWFSEGMIKEQRAVEKLRSMPSKSETTQGGSARERVIRMVG</sequence>
<feature type="binding site" evidence="5">
    <location>
        <position position="347"/>
    </location>
    <ligand>
        <name>Fe cation</name>
        <dbReference type="ChEBI" id="CHEBI:24875"/>
        <note>catalytic</note>
    </ligand>
</feature>
<feature type="binding site" evidence="5">
    <location>
        <position position="284"/>
    </location>
    <ligand>
        <name>Fe cation</name>
        <dbReference type="ChEBI" id="CHEBI:24875"/>
        <note>catalytic</note>
    </ligand>
</feature>
<protein>
    <submittedName>
        <fullName evidence="7">Carotenoid oxygenase</fullName>
    </submittedName>
</protein>
<organism evidence="7 8">
    <name type="scientific">Lentithecium fluviatile CBS 122367</name>
    <dbReference type="NCBI Taxonomy" id="1168545"/>
    <lineage>
        <taxon>Eukaryota</taxon>
        <taxon>Fungi</taxon>
        <taxon>Dikarya</taxon>
        <taxon>Ascomycota</taxon>
        <taxon>Pezizomycotina</taxon>
        <taxon>Dothideomycetes</taxon>
        <taxon>Pleosporomycetidae</taxon>
        <taxon>Pleosporales</taxon>
        <taxon>Massarineae</taxon>
        <taxon>Lentitheciaceae</taxon>
        <taxon>Lentithecium</taxon>
    </lineage>
</organism>
<evidence type="ECO:0000256" key="5">
    <source>
        <dbReference type="PIRSR" id="PIRSR604294-1"/>
    </source>
</evidence>
<dbReference type="OrthoDB" id="1069523at2759"/>
<keyword evidence="4 5" id="KW-0408">Iron</keyword>
<evidence type="ECO:0000313" key="7">
    <source>
        <dbReference type="EMBL" id="KAF2679438.1"/>
    </source>
</evidence>